<dbReference type="Pfam" id="PF12833">
    <property type="entry name" value="HTH_18"/>
    <property type="match status" value="1"/>
</dbReference>
<evidence type="ECO:0000313" key="6">
    <source>
        <dbReference type="Proteomes" id="UP000576225"/>
    </source>
</evidence>
<dbReference type="PANTHER" id="PTHR46796">
    <property type="entry name" value="HTH-TYPE TRANSCRIPTIONAL ACTIVATOR RHAS-RELATED"/>
    <property type="match status" value="1"/>
</dbReference>
<keyword evidence="2" id="KW-0805">Transcription regulation</keyword>
<dbReference type="SMART" id="SM00342">
    <property type="entry name" value="HTH_ARAC"/>
    <property type="match status" value="1"/>
</dbReference>
<keyword evidence="1" id="KW-0963">Cytoplasm</keyword>
<name>A0A848AVP0_9BACT</name>
<accession>A0A848AVP0</accession>
<reference evidence="5 6" key="1">
    <citation type="submission" date="2020-04" db="EMBL/GenBank/DDBJ databases">
        <authorList>
            <person name="Hitch T.C.A."/>
            <person name="Wylensek D."/>
            <person name="Clavel T."/>
        </authorList>
    </citation>
    <scope>NUCLEOTIDE SEQUENCE [LARGE SCALE GENOMIC DNA]</scope>
    <source>
        <strain evidence="5 6">COR2-253-APC-1A</strain>
    </source>
</reference>
<keyword evidence="3" id="KW-0238">DNA-binding</keyword>
<dbReference type="SUPFAM" id="SSF51215">
    <property type="entry name" value="Regulatory protein AraC"/>
    <property type="match status" value="1"/>
</dbReference>
<dbReference type="Gene3D" id="2.60.120.10">
    <property type="entry name" value="Jelly Rolls"/>
    <property type="match status" value="1"/>
</dbReference>
<dbReference type="EMBL" id="JABAEW010000004">
    <property type="protein sequence ID" value="NMD85610.1"/>
    <property type="molecule type" value="Genomic_DNA"/>
</dbReference>
<evidence type="ECO:0000256" key="3">
    <source>
        <dbReference type="ARBA" id="ARBA00023125"/>
    </source>
</evidence>
<dbReference type="RefSeq" id="WP_168961589.1">
    <property type="nucleotide sequence ID" value="NZ_CALXNT010000059.1"/>
</dbReference>
<evidence type="ECO:0000256" key="4">
    <source>
        <dbReference type="ARBA" id="ARBA00023163"/>
    </source>
</evidence>
<dbReference type="PROSITE" id="PS01124">
    <property type="entry name" value="HTH_ARAC_FAMILY_2"/>
    <property type="match status" value="1"/>
</dbReference>
<dbReference type="InterPro" id="IPR037923">
    <property type="entry name" value="HTH-like"/>
</dbReference>
<dbReference type="GO" id="GO:0003700">
    <property type="term" value="F:DNA-binding transcription factor activity"/>
    <property type="evidence" value="ECO:0007669"/>
    <property type="project" value="InterPro"/>
</dbReference>
<dbReference type="InterPro" id="IPR018060">
    <property type="entry name" value="HTH_AraC"/>
</dbReference>
<dbReference type="Pfam" id="PF02311">
    <property type="entry name" value="AraC_binding"/>
    <property type="match status" value="1"/>
</dbReference>
<proteinExistence type="predicted"/>
<keyword evidence="4" id="KW-0804">Transcription</keyword>
<organism evidence="5 6">
    <name type="scientific">Victivallis vadensis</name>
    <dbReference type="NCBI Taxonomy" id="172901"/>
    <lineage>
        <taxon>Bacteria</taxon>
        <taxon>Pseudomonadati</taxon>
        <taxon>Lentisphaerota</taxon>
        <taxon>Lentisphaeria</taxon>
        <taxon>Victivallales</taxon>
        <taxon>Victivallaceae</taxon>
        <taxon>Victivallis</taxon>
    </lineage>
</organism>
<protein>
    <submittedName>
        <fullName evidence="5">Helix-turn-helix domain-containing protein</fullName>
    </submittedName>
</protein>
<dbReference type="InterPro" id="IPR014710">
    <property type="entry name" value="RmlC-like_jellyroll"/>
</dbReference>
<evidence type="ECO:0000313" key="5">
    <source>
        <dbReference type="EMBL" id="NMD85610.1"/>
    </source>
</evidence>
<dbReference type="GO" id="GO:0043565">
    <property type="term" value="F:sequence-specific DNA binding"/>
    <property type="evidence" value="ECO:0007669"/>
    <property type="project" value="InterPro"/>
</dbReference>
<comment type="caution">
    <text evidence="5">The sequence shown here is derived from an EMBL/GenBank/DDBJ whole genome shotgun (WGS) entry which is preliminary data.</text>
</comment>
<dbReference type="Gene3D" id="1.10.10.60">
    <property type="entry name" value="Homeodomain-like"/>
    <property type="match status" value="1"/>
</dbReference>
<sequence length="303" mass="35138">MMDEHSENIYHITEKHLFDNLKSGIIVLNKQYYQQTEVIHDHEFNELVIVKSGSAQHITENFRYRVGRGDVFLLRSGMRHSYHDIDGLNIFNILYSGKIARFLREDLLTHPGYLAFFEGIASISGDTESGRYRFPEEDLGRVLELLEEMRREDASPSPESHFAKIALFMRIVVFILRSRNPGTALPQSSNAKLREAVIFMYRNNSGQLKISDVAQACNVTIRTLQRLFKAHLNKTPEEYLSEIRLNRFIPQYLNSDGKIRDLAVRCGFSDIGQLNRRFKKRFGCSPREWRKQQLLLPSADAEP</sequence>
<dbReference type="Proteomes" id="UP000576225">
    <property type="component" value="Unassembled WGS sequence"/>
</dbReference>
<gene>
    <name evidence="5" type="ORF">HF882_03325</name>
</gene>
<dbReference type="InterPro" id="IPR003313">
    <property type="entry name" value="AraC-bd"/>
</dbReference>
<dbReference type="PANTHER" id="PTHR46796:SF13">
    <property type="entry name" value="HTH-TYPE TRANSCRIPTIONAL ACTIVATOR RHAS"/>
    <property type="match status" value="1"/>
</dbReference>
<evidence type="ECO:0000256" key="2">
    <source>
        <dbReference type="ARBA" id="ARBA00023015"/>
    </source>
</evidence>
<dbReference type="AlphaFoldDB" id="A0A848AVP0"/>
<dbReference type="InterPro" id="IPR009057">
    <property type="entry name" value="Homeodomain-like_sf"/>
</dbReference>
<dbReference type="InterPro" id="IPR050204">
    <property type="entry name" value="AraC_XylS_family_regulators"/>
</dbReference>
<dbReference type="SUPFAM" id="SSF46689">
    <property type="entry name" value="Homeodomain-like"/>
    <property type="match status" value="2"/>
</dbReference>
<evidence type="ECO:0000256" key="1">
    <source>
        <dbReference type="ARBA" id="ARBA00022490"/>
    </source>
</evidence>